<reference evidence="7" key="1">
    <citation type="submission" date="2021-11" db="EMBL/GenBank/DDBJ databases">
        <authorList>
            <person name="Schell T."/>
        </authorList>
    </citation>
    <scope>NUCLEOTIDE SEQUENCE</scope>
    <source>
        <strain evidence="7">M5</strain>
    </source>
</reference>
<keyword evidence="4 6" id="KW-0041">Annexin</keyword>
<dbReference type="InterPro" id="IPR018252">
    <property type="entry name" value="Annexin_repeat_CS"/>
</dbReference>
<comment type="domain">
    <text evidence="6">A pair of annexin repeats may form one binding site for calcium and phospholipid.</text>
</comment>
<protein>
    <recommendedName>
        <fullName evidence="6">Annexin</fullName>
    </recommendedName>
</protein>
<dbReference type="EMBL" id="CAKKLH010000302">
    <property type="protein sequence ID" value="CAH0110277.1"/>
    <property type="molecule type" value="Genomic_DNA"/>
</dbReference>
<dbReference type="GO" id="GO:0001786">
    <property type="term" value="F:phosphatidylserine binding"/>
    <property type="evidence" value="ECO:0007669"/>
    <property type="project" value="TreeGrafter"/>
</dbReference>
<evidence type="ECO:0000256" key="2">
    <source>
        <dbReference type="ARBA" id="ARBA00022737"/>
    </source>
</evidence>
<sequence>MTLWCGDYGEYVKEIPTLMAAEEFDPVADAKALRKAMKGFGTDEEAIINILCKRSSIQRQAITEMYYKKELGRDLIADLKSELSGNFEDLILGLMTPRNKYLAQHLYKAIKGIGTSEDVLVEILFSCPYEEIVNVAAAYESMFGNPLIQDIKQDTSGSFKRLLLTNLKKSGDSVVDCGENSYLSAKAQEEAHILYKAGEGQIGTDEKAFVNILGYAAQRRRQTSAIFQEYTQISGKTIEQALKSEMSGDILNGLLDIVKIIRNQPAYFAERLELAMKGFGTNDDALIRIIVSRCEIDLANIKVEYERIYHKTLRSSVEDETSGDYRRALLTLVGPPSVNNEVPAPLFFL</sequence>
<dbReference type="FunFam" id="1.10.220.10:FF:000001">
    <property type="entry name" value="Annexin"/>
    <property type="match status" value="1"/>
</dbReference>
<dbReference type="GO" id="GO:0005886">
    <property type="term" value="C:plasma membrane"/>
    <property type="evidence" value="ECO:0007669"/>
    <property type="project" value="TreeGrafter"/>
</dbReference>
<dbReference type="PROSITE" id="PS00223">
    <property type="entry name" value="ANNEXIN_1"/>
    <property type="match status" value="1"/>
</dbReference>
<evidence type="ECO:0000313" key="8">
    <source>
        <dbReference type="Proteomes" id="UP000789390"/>
    </source>
</evidence>
<dbReference type="InterPro" id="IPR037104">
    <property type="entry name" value="Annexin_sf"/>
</dbReference>
<dbReference type="GO" id="GO:0005544">
    <property type="term" value="F:calcium-dependent phospholipid binding"/>
    <property type="evidence" value="ECO:0007669"/>
    <property type="project" value="UniProtKB-KW"/>
</dbReference>
<keyword evidence="2 6" id="KW-0677">Repeat</keyword>
<evidence type="ECO:0000256" key="3">
    <source>
        <dbReference type="ARBA" id="ARBA00022837"/>
    </source>
</evidence>
<dbReference type="GO" id="GO:0005737">
    <property type="term" value="C:cytoplasm"/>
    <property type="evidence" value="ECO:0007669"/>
    <property type="project" value="TreeGrafter"/>
</dbReference>
<dbReference type="GO" id="GO:0005634">
    <property type="term" value="C:nucleus"/>
    <property type="evidence" value="ECO:0007669"/>
    <property type="project" value="TreeGrafter"/>
</dbReference>
<dbReference type="InterPro" id="IPR018502">
    <property type="entry name" value="Annexin_repeat"/>
</dbReference>
<dbReference type="AlphaFoldDB" id="A0A8J2S4A6"/>
<comment type="caution">
    <text evidence="7">The sequence shown here is derived from an EMBL/GenBank/DDBJ whole genome shotgun (WGS) entry which is preliminary data.</text>
</comment>
<evidence type="ECO:0000256" key="4">
    <source>
        <dbReference type="ARBA" id="ARBA00023216"/>
    </source>
</evidence>
<dbReference type="FunFam" id="1.10.220.10:FF:000005">
    <property type="entry name" value="Annexin"/>
    <property type="match status" value="1"/>
</dbReference>
<proteinExistence type="inferred from homology"/>
<dbReference type="SUPFAM" id="SSF47874">
    <property type="entry name" value="Annexin"/>
    <property type="match status" value="1"/>
</dbReference>
<accession>A0A8J2S4A6</accession>
<keyword evidence="3 6" id="KW-0106">Calcium</keyword>
<dbReference type="PANTHER" id="PTHR10502">
    <property type="entry name" value="ANNEXIN"/>
    <property type="match status" value="1"/>
</dbReference>
<evidence type="ECO:0000256" key="1">
    <source>
        <dbReference type="ARBA" id="ARBA00007831"/>
    </source>
</evidence>
<evidence type="ECO:0000313" key="7">
    <source>
        <dbReference type="EMBL" id="CAH0110277.1"/>
    </source>
</evidence>
<dbReference type="SMART" id="SM00335">
    <property type="entry name" value="ANX"/>
    <property type="match status" value="4"/>
</dbReference>
<dbReference type="Pfam" id="PF00191">
    <property type="entry name" value="Annexin"/>
    <property type="match status" value="4"/>
</dbReference>
<dbReference type="InterPro" id="IPR001464">
    <property type="entry name" value="Annexin"/>
</dbReference>
<dbReference type="OrthoDB" id="37886at2759"/>
<name>A0A8J2S4A6_9CRUS</name>
<organism evidence="7 8">
    <name type="scientific">Daphnia galeata</name>
    <dbReference type="NCBI Taxonomy" id="27404"/>
    <lineage>
        <taxon>Eukaryota</taxon>
        <taxon>Metazoa</taxon>
        <taxon>Ecdysozoa</taxon>
        <taxon>Arthropoda</taxon>
        <taxon>Crustacea</taxon>
        <taxon>Branchiopoda</taxon>
        <taxon>Diplostraca</taxon>
        <taxon>Cladocera</taxon>
        <taxon>Anomopoda</taxon>
        <taxon>Daphniidae</taxon>
        <taxon>Daphnia</taxon>
    </lineage>
</organism>
<comment type="similarity">
    <text evidence="1 6">Belongs to the annexin family.</text>
</comment>
<dbReference type="PANTHER" id="PTHR10502:SF177">
    <property type="entry name" value="ANNEXIN B10"/>
    <property type="match status" value="1"/>
</dbReference>
<dbReference type="GO" id="GO:0005509">
    <property type="term" value="F:calcium ion binding"/>
    <property type="evidence" value="ECO:0007669"/>
    <property type="project" value="InterPro"/>
</dbReference>
<dbReference type="PRINTS" id="PR00196">
    <property type="entry name" value="ANNEXIN"/>
</dbReference>
<keyword evidence="8" id="KW-1185">Reference proteome</keyword>
<dbReference type="Proteomes" id="UP000789390">
    <property type="component" value="Unassembled WGS sequence"/>
</dbReference>
<dbReference type="FunFam" id="1.10.220.10:FF:000002">
    <property type="entry name" value="Annexin"/>
    <property type="match status" value="1"/>
</dbReference>
<evidence type="ECO:0000256" key="5">
    <source>
        <dbReference type="ARBA" id="ARBA00023302"/>
    </source>
</evidence>
<dbReference type="FunFam" id="1.10.220.10:FF:000004">
    <property type="entry name" value="Annexin"/>
    <property type="match status" value="1"/>
</dbReference>
<evidence type="ECO:0000256" key="6">
    <source>
        <dbReference type="RuleBase" id="RU003540"/>
    </source>
</evidence>
<dbReference type="PROSITE" id="PS51897">
    <property type="entry name" value="ANNEXIN_2"/>
    <property type="match status" value="4"/>
</dbReference>
<keyword evidence="5 6" id="KW-0111">Calcium/phospholipid-binding</keyword>
<dbReference type="Gene3D" id="1.10.220.10">
    <property type="entry name" value="Annexin"/>
    <property type="match status" value="4"/>
</dbReference>
<dbReference type="GO" id="GO:0012506">
    <property type="term" value="C:vesicle membrane"/>
    <property type="evidence" value="ECO:0007669"/>
    <property type="project" value="TreeGrafter"/>
</dbReference>
<gene>
    <name evidence="7" type="ORF">DGAL_LOCUS13840</name>
</gene>